<gene>
    <name evidence="3" type="ordered locus">Isop_1393</name>
</gene>
<dbReference type="InParanoid" id="E8QXD7"/>
<accession>E8QXD7</accession>
<dbReference type="EMBL" id="CP002353">
    <property type="protein sequence ID" value="ADV61978.1"/>
    <property type="molecule type" value="Genomic_DNA"/>
</dbReference>
<protein>
    <submittedName>
        <fullName evidence="3">Uncharacterized protein</fullName>
    </submittedName>
</protein>
<keyword evidence="2" id="KW-0472">Membrane</keyword>
<proteinExistence type="predicted"/>
<evidence type="ECO:0000256" key="2">
    <source>
        <dbReference type="SAM" id="Phobius"/>
    </source>
</evidence>
<dbReference type="HOGENOM" id="CLU_784761_0_0_0"/>
<dbReference type="KEGG" id="ipa:Isop_1393"/>
<dbReference type="Proteomes" id="UP000008631">
    <property type="component" value="Chromosome"/>
</dbReference>
<keyword evidence="4" id="KW-1185">Reference proteome</keyword>
<keyword evidence="2" id="KW-1133">Transmembrane helix</keyword>
<evidence type="ECO:0000256" key="1">
    <source>
        <dbReference type="SAM" id="MobiDB-lite"/>
    </source>
</evidence>
<evidence type="ECO:0000313" key="4">
    <source>
        <dbReference type="Proteomes" id="UP000008631"/>
    </source>
</evidence>
<feature type="transmembrane region" description="Helical" evidence="2">
    <location>
        <begin position="38"/>
        <end position="59"/>
    </location>
</feature>
<feature type="region of interest" description="Disordered" evidence="1">
    <location>
        <begin position="274"/>
        <end position="299"/>
    </location>
</feature>
<dbReference type="eggNOG" id="ENOG50340RR">
    <property type="taxonomic scope" value="Bacteria"/>
</dbReference>
<keyword evidence="2" id="KW-0812">Transmembrane</keyword>
<name>E8QXD7_ISOPI</name>
<dbReference type="OrthoDB" id="272120at2"/>
<organism evidence="3 4">
    <name type="scientific">Isosphaera pallida (strain ATCC 43644 / DSM 9630 / IS1B)</name>
    <dbReference type="NCBI Taxonomy" id="575540"/>
    <lineage>
        <taxon>Bacteria</taxon>
        <taxon>Pseudomonadati</taxon>
        <taxon>Planctomycetota</taxon>
        <taxon>Planctomycetia</taxon>
        <taxon>Isosphaerales</taxon>
        <taxon>Isosphaeraceae</taxon>
        <taxon>Isosphaera</taxon>
    </lineage>
</organism>
<dbReference type="AlphaFoldDB" id="E8QXD7"/>
<sequence length="353" mass="39633">MSEQRRLPELPVLGAVSAAPISPSSLPSSRTAREKYGVLFWLGLAGLIGVILWVGWFAWNVWSMRDVWRDVFVLFDERSALVERIQAGDRLANDPRVTPAQIWEFVFRKELPTLARWRLAERLGAEAVRGDPRGFALATARSPNWPDWLRAQFARALAEAAVQGVTLSEVGLEEMTDHPDPVTRAFTLVALATRRGADATAQANARDQLHRLAADQPFLTRFVDCLRIVLEQPDRDRRLQALEDAKLWMRRGHPDSASIWEGWNMGVSGLEPINEPVGRSSSNLKGESPSRERLRRSRTRMGDDHALTHLVGGWENDHDARSDGIGLKWVGLVSIRQVCRTDQPESNAIVSCR</sequence>
<reference evidence="3 4" key="2">
    <citation type="journal article" date="2011" name="Stand. Genomic Sci.">
        <title>Complete genome sequence of Isosphaera pallida type strain (IS1B).</title>
        <authorList>
            <consortium name="US DOE Joint Genome Institute (JGI-PGF)"/>
            <person name="Goker M."/>
            <person name="Cleland D."/>
            <person name="Saunders E."/>
            <person name="Lapidus A."/>
            <person name="Nolan M."/>
            <person name="Lucas S."/>
            <person name="Hammon N."/>
            <person name="Deshpande S."/>
            <person name="Cheng J.F."/>
            <person name="Tapia R."/>
            <person name="Han C."/>
            <person name="Goodwin L."/>
            <person name="Pitluck S."/>
            <person name="Liolios K."/>
            <person name="Pagani I."/>
            <person name="Ivanova N."/>
            <person name="Mavromatis K."/>
            <person name="Pati A."/>
            <person name="Chen A."/>
            <person name="Palaniappan K."/>
            <person name="Land M."/>
            <person name="Hauser L."/>
            <person name="Chang Y.J."/>
            <person name="Jeffries C.D."/>
            <person name="Detter J.C."/>
            <person name="Beck B."/>
            <person name="Woyke T."/>
            <person name="Bristow J."/>
            <person name="Eisen J.A."/>
            <person name="Markowitz V."/>
            <person name="Hugenholtz P."/>
            <person name="Kyrpides N.C."/>
            <person name="Klenk H.P."/>
        </authorList>
    </citation>
    <scope>NUCLEOTIDE SEQUENCE [LARGE SCALE GENOMIC DNA]</scope>
    <source>
        <strain evidence="4">ATCC 43644 / DSM 9630 / IS1B</strain>
    </source>
</reference>
<evidence type="ECO:0000313" key="3">
    <source>
        <dbReference type="EMBL" id="ADV61978.1"/>
    </source>
</evidence>
<dbReference type="STRING" id="575540.Isop_1393"/>
<dbReference type="RefSeq" id="WP_013564266.1">
    <property type="nucleotide sequence ID" value="NC_014962.1"/>
</dbReference>
<reference key="1">
    <citation type="submission" date="2010-11" db="EMBL/GenBank/DDBJ databases">
        <title>The complete sequence of chromosome of Isophaera pallida ATCC 43644.</title>
        <authorList>
            <consortium name="US DOE Joint Genome Institute (JGI-PGF)"/>
            <person name="Lucas S."/>
            <person name="Copeland A."/>
            <person name="Lapidus A."/>
            <person name="Bruce D."/>
            <person name="Goodwin L."/>
            <person name="Pitluck S."/>
            <person name="Kyrpides N."/>
            <person name="Mavromatis K."/>
            <person name="Pagani I."/>
            <person name="Ivanova N."/>
            <person name="Saunders E."/>
            <person name="Brettin T."/>
            <person name="Detter J.C."/>
            <person name="Han C."/>
            <person name="Tapia R."/>
            <person name="Land M."/>
            <person name="Hauser L."/>
            <person name="Markowitz V."/>
            <person name="Cheng J.-F."/>
            <person name="Hugenholtz P."/>
            <person name="Woyke T."/>
            <person name="Wu D."/>
            <person name="Eisen J.A."/>
        </authorList>
    </citation>
    <scope>NUCLEOTIDE SEQUENCE</scope>
    <source>
        <strain>ATCC 43644</strain>
    </source>
</reference>